<proteinExistence type="predicted"/>
<reference evidence="5" key="2">
    <citation type="submission" date="2024-04" db="EMBL/GenBank/DDBJ databases">
        <authorList>
            <person name="Chen Y."/>
            <person name="Shah S."/>
            <person name="Dougan E. K."/>
            <person name="Thang M."/>
            <person name="Chan C."/>
        </authorList>
    </citation>
    <scope>NUCLEOTIDE SEQUENCE [LARGE SCALE GENOMIC DNA]</scope>
</reference>
<dbReference type="OrthoDB" id="423558at2759"/>
<dbReference type="EMBL" id="CAMXCT020004157">
    <property type="protein sequence ID" value="CAL1161297.1"/>
    <property type="molecule type" value="Genomic_DNA"/>
</dbReference>
<keyword evidence="6" id="KW-1185">Reference proteome</keyword>
<accession>A0A9P1DEC9</accession>
<keyword evidence="1" id="KW-0863">Zinc-finger</keyword>
<keyword evidence="1" id="KW-0862">Zinc</keyword>
<keyword evidence="1" id="KW-0479">Metal-binding</keyword>
<dbReference type="Proteomes" id="UP001152797">
    <property type="component" value="Unassembled WGS sequence"/>
</dbReference>
<feature type="region of interest" description="Disordered" evidence="2">
    <location>
        <begin position="1"/>
        <end position="27"/>
    </location>
</feature>
<feature type="zinc finger region" description="C3H1-type" evidence="1">
    <location>
        <begin position="116"/>
        <end position="139"/>
    </location>
</feature>
<evidence type="ECO:0000256" key="2">
    <source>
        <dbReference type="SAM" id="MobiDB-lite"/>
    </source>
</evidence>
<evidence type="ECO:0000259" key="3">
    <source>
        <dbReference type="PROSITE" id="PS50103"/>
    </source>
</evidence>
<protein>
    <recommendedName>
        <fullName evidence="3">C3H1-type domain-containing protein</fullName>
    </recommendedName>
</protein>
<sequence length="217" mass="23635">MAHHPKQHGGRVGHGSESSLSEESSSTEWVLRLNKQWQAEDVDINSFTDNEPSSSSNQKSSMPSMPSMPSVSVLSVPAAQGSASASAHPQRGPPCVIMAPIVHALLQSHRAGVCDPCVFFNSARGCRAGRTCPFCHLDHPKVNVAGSNRPRKVIRDKIKERIEHCLQGPQDEVHACLQEVARDHAYARCLVRGYLDEDAQGDLKENSPTQPGEVIFL</sequence>
<feature type="compositionally biased region" description="Low complexity" evidence="2">
    <location>
        <begin position="52"/>
        <end position="75"/>
    </location>
</feature>
<feature type="compositionally biased region" description="Basic residues" evidence="2">
    <location>
        <begin position="1"/>
        <end position="11"/>
    </location>
</feature>
<feature type="region of interest" description="Disordered" evidence="2">
    <location>
        <begin position="41"/>
        <end position="75"/>
    </location>
</feature>
<dbReference type="InterPro" id="IPR000571">
    <property type="entry name" value="Znf_CCCH"/>
</dbReference>
<organism evidence="4">
    <name type="scientific">Cladocopium goreaui</name>
    <dbReference type="NCBI Taxonomy" id="2562237"/>
    <lineage>
        <taxon>Eukaryota</taxon>
        <taxon>Sar</taxon>
        <taxon>Alveolata</taxon>
        <taxon>Dinophyceae</taxon>
        <taxon>Suessiales</taxon>
        <taxon>Symbiodiniaceae</taxon>
        <taxon>Cladocopium</taxon>
    </lineage>
</organism>
<comment type="caution">
    <text evidence="4">The sequence shown here is derived from an EMBL/GenBank/DDBJ whole genome shotgun (WGS) entry which is preliminary data.</text>
</comment>
<feature type="compositionally biased region" description="Low complexity" evidence="2">
    <location>
        <begin position="16"/>
        <end position="27"/>
    </location>
</feature>
<feature type="domain" description="C3H1-type" evidence="3">
    <location>
        <begin position="116"/>
        <end position="139"/>
    </location>
</feature>
<name>A0A9P1DEC9_9DINO</name>
<dbReference type="GO" id="GO:0008270">
    <property type="term" value="F:zinc ion binding"/>
    <property type="evidence" value="ECO:0007669"/>
    <property type="project" value="UniProtKB-KW"/>
</dbReference>
<gene>
    <name evidence="4" type="ORF">C1SCF055_LOCUS33419</name>
</gene>
<evidence type="ECO:0000313" key="5">
    <source>
        <dbReference type="EMBL" id="CAL1161297.1"/>
    </source>
</evidence>
<evidence type="ECO:0000313" key="6">
    <source>
        <dbReference type="Proteomes" id="UP001152797"/>
    </source>
</evidence>
<dbReference type="AlphaFoldDB" id="A0A9P1DEC9"/>
<dbReference type="EMBL" id="CAMXCT030004157">
    <property type="protein sequence ID" value="CAL4795234.1"/>
    <property type="molecule type" value="Genomic_DNA"/>
</dbReference>
<dbReference type="EMBL" id="CAMXCT010004157">
    <property type="protein sequence ID" value="CAI4007922.1"/>
    <property type="molecule type" value="Genomic_DNA"/>
</dbReference>
<dbReference type="PROSITE" id="PS50103">
    <property type="entry name" value="ZF_C3H1"/>
    <property type="match status" value="1"/>
</dbReference>
<evidence type="ECO:0000256" key="1">
    <source>
        <dbReference type="PROSITE-ProRule" id="PRU00723"/>
    </source>
</evidence>
<evidence type="ECO:0000313" key="4">
    <source>
        <dbReference type="EMBL" id="CAI4007922.1"/>
    </source>
</evidence>
<reference evidence="4" key="1">
    <citation type="submission" date="2022-10" db="EMBL/GenBank/DDBJ databases">
        <authorList>
            <person name="Chen Y."/>
            <person name="Dougan E. K."/>
            <person name="Chan C."/>
            <person name="Rhodes N."/>
            <person name="Thang M."/>
        </authorList>
    </citation>
    <scope>NUCLEOTIDE SEQUENCE</scope>
</reference>